<dbReference type="InterPro" id="IPR027417">
    <property type="entry name" value="P-loop_NTPase"/>
</dbReference>
<dbReference type="InterPro" id="IPR002586">
    <property type="entry name" value="CobQ/CobB/MinD/ParA_Nub-bd_dom"/>
</dbReference>
<dbReference type="KEGG" id="amol:AMOL_1541"/>
<dbReference type="AlphaFoldDB" id="A0A2G1DGJ7"/>
<dbReference type="InterPro" id="IPR029062">
    <property type="entry name" value="Class_I_gatase-like"/>
</dbReference>
<dbReference type="PANTHER" id="PTHR43873">
    <property type="entry name" value="COBYRINATE A,C-DIAMIDE SYNTHASE"/>
    <property type="match status" value="1"/>
</dbReference>
<proteinExistence type="predicted"/>
<dbReference type="Gene3D" id="3.40.50.880">
    <property type="match status" value="1"/>
</dbReference>
<keyword evidence="13" id="KW-1185">Reference proteome</keyword>
<evidence type="ECO:0000313" key="14">
    <source>
        <dbReference type="Proteomes" id="UP000262712"/>
    </source>
</evidence>
<dbReference type="NCBIfam" id="NF002204">
    <property type="entry name" value="PRK01077.1"/>
    <property type="match status" value="1"/>
</dbReference>
<dbReference type="Proteomes" id="UP000262712">
    <property type="component" value="Chromosome"/>
</dbReference>
<evidence type="ECO:0000256" key="1">
    <source>
        <dbReference type="ARBA" id="ARBA00001946"/>
    </source>
</evidence>
<dbReference type="GO" id="GO:0009236">
    <property type="term" value="P:cobalamin biosynthetic process"/>
    <property type="evidence" value="ECO:0007669"/>
    <property type="project" value="UniProtKB-KW"/>
</dbReference>
<evidence type="ECO:0000256" key="2">
    <source>
        <dbReference type="ARBA" id="ARBA00004953"/>
    </source>
</evidence>
<reference evidence="12 13" key="1">
    <citation type="submission" date="2017-09" db="EMBL/GenBank/DDBJ databases">
        <title>Arcobacter canalis sp. nov., a new species isolated from a water canal contaminated with urban sewage.</title>
        <authorList>
            <person name="Perez-Cataluna A."/>
            <person name="Salas-Masso N."/>
            <person name="Figueras M.J."/>
        </authorList>
    </citation>
    <scope>NUCLEOTIDE SEQUENCE [LARGE SCALE GENOMIC DNA]</scope>
    <source>
        <strain evidence="12 13">F98-3</strain>
    </source>
</reference>
<dbReference type="EC" id="6.3.5.11" evidence="11"/>
<gene>
    <name evidence="11" type="primary">cbiA</name>
    <name evidence="11" type="ORF">AMOL_1541</name>
    <name evidence="12" type="ORF">CPU12_09270</name>
</gene>
<comment type="cofactor">
    <cofactor evidence="1">
        <name>Mg(2+)</name>
        <dbReference type="ChEBI" id="CHEBI:18420"/>
    </cofactor>
</comment>
<dbReference type="Proteomes" id="UP000221222">
    <property type="component" value="Unassembled WGS sequence"/>
</dbReference>
<evidence type="ECO:0000259" key="10">
    <source>
        <dbReference type="Pfam" id="PF07685"/>
    </source>
</evidence>
<keyword evidence="4 11" id="KW-0436">Ligase</keyword>
<dbReference type="PANTHER" id="PTHR43873:SF1">
    <property type="entry name" value="COBYRINATE A,C-DIAMIDE SYNTHASE"/>
    <property type="match status" value="1"/>
</dbReference>
<feature type="domain" description="CobB/CobQ-like glutamine amidotransferase" evidence="10">
    <location>
        <begin position="236"/>
        <end position="412"/>
    </location>
</feature>
<dbReference type="GO" id="GO:0005524">
    <property type="term" value="F:ATP binding"/>
    <property type="evidence" value="ECO:0007669"/>
    <property type="project" value="UniProtKB-KW"/>
</dbReference>
<dbReference type="InterPro" id="IPR011698">
    <property type="entry name" value="GATase_3"/>
</dbReference>
<dbReference type="RefSeq" id="WP_099342834.1">
    <property type="nucleotide sequence ID" value="NZ_CP032098.1"/>
</dbReference>
<reference evidence="11 14" key="2">
    <citation type="submission" date="2018-08" db="EMBL/GenBank/DDBJ databases">
        <title>Complete genome of the Arcobacter molluscorum type strain LMG 25693.</title>
        <authorList>
            <person name="Miller W.G."/>
            <person name="Yee E."/>
            <person name="Bono J.L."/>
        </authorList>
    </citation>
    <scope>NUCLEOTIDE SEQUENCE [LARGE SCALE GENOMIC DNA]</scope>
    <source>
        <strain evidence="11 14">CECT 7696</strain>
    </source>
</reference>
<dbReference type="Pfam" id="PF01656">
    <property type="entry name" value="CbiA"/>
    <property type="match status" value="1"/>
</dbReference>
<protein>
    <submittedName>
        <fullName evidence="12">Cobyrinate a,c-diamide synthase</fullName>
    </submittedName>
    <submittedName>
        <fullName evidence="11">Cobyrinic acid a,c-diamide synthase</fullName>
        <ecNumber evidence="11">6.3.5.11</ecNumber>
    </submittedName>
</protein>
<evidence type="ECO:0000256" key="4">
    <source>
        <dbReference type="ARBA" id="ARBA00022598"/>
    </source>
</evidence>
<evidence type="ECO:0000259" key="9">
    <source>
        <dbReference type="Pfam" id="PF01656"/>
    </source>
</evidence>
<dbReference type="Pfam" id="PF07685">
    <property type="entry name" value="GATase_3"/>
    <property type="match status" value="1"/>
</dbReference>
<keyword evidence="7" id="KW-0460">Magnesium</keyword>
<evidence type="ECO:0000313" key="13">
    <source>
        <dbReference type="Proteomes" id="UP000221222"/>
    </source>
</evidence>
<dbReference type="InterPro" id="IPR004484">
    <property type="entry name" value="CbiA/CobB_synth"/>
</dbReference>
<keyword evidence="6" id="KW-0067">ATP-binding</keyword>
<evidence type="ECO:0000256" key="3">
    <source>
        <dbReference type="ARBA" id="ARBA00022573"/>
    </source>
</evidence>
<evidence type="ECO:0000256" key="8">
    <source>
        <dbReference type="ARBA" id="ARBA00022962"/>
    </source>
</evidence>
<feature type="domain" description="CobQ/CobB/MinD/ParA nucleotide binding" evidence="9">
    <location>
        <begin position="5"/>
        <end position="173"/>
    </location>
</feature>
<dbReference type="GO" id="GO:0042242">
    <property type="term" value="F:cobyrinic acid a,c-diamide synthase activity"/>
    <property type="evidence" value="ECO:0007669"/>
    <property type="project" value="UniProtKB-EC"/>
</dbReference>
<accession>A0A2G1DGJ7</accession>
<evidence type="ECO:0000313" key="12">
    <source>
        <dbReference type="EMBL" id="PHO17621.1"/>
    </source>
</evidence>
<organism evidence="12 13">
    <name type="scientific">Malaciobacter molluscorum LMG 25693</name>
    <dbReference type="NCBI Taxonomy" id="870501"/>
    <lineage>
        <taxon>Bacteria</taxon>
        <taxon>Pseudomonadati</taxon>
        <taxon>Campylobacterota</taxon>
        <taxon>Epsilonproteobacteria</taxon>
        <taxon>Campylobacterales</taxon>
        <taxon>Arcobacteraceae</taxon>
        <taxon>Malaciobacter</taxon>
    </lineage>
</organism>
<evidence type="ECO:0000313" key="11">
    <source>
        <dbReference type="EMBL" id="AXX92510.1"/>
    </source>
</evidence>
<sequence>MNAFIISSIASNQGKTVLTTSLLHYFKKSVRPFKAGPDYIDPQFHKIICNTESINLDTFIMNKEQVKWIFNNYSDKQTSIVEGVMGFYDGMDKGSSAYDIGKLLKISTILLLDASGSYITISAVLKGLKTYKSDNTIKAIVLNNVSSSMHFELIKKQILNDFDDIEVLGWIKKGLETLSNTHLGLDLKNVKKDTLENISKEVLENIDIEKLKNITSYNKEENNNYPFDKISKIDKKVSIVKDDNFSFLYYDNLKVLEELFEKVEIINPIKDEQISKDSDFVYILGGYIETDKAYEKIKNSNKFKKSLLEHVKQKRYVYAECAGLLFLSNSVDNKKMMGILNAGFTLTNKRVRLGYYYCSNGIKGHAFHYTKPLDTKNAIDILSKKKNSKGELAAWKNENVYGTYLHTMFRNNLKKLKDYFGI</sequence>
<dbReference type="EMBL" id="NXFY01000014">
    <property type="protein sequence ID" value="PHO17621.1"/>
    <property type="molecule type" value="Genomic_DNA"/>
</dbReference>
<dbReference type="Gene3D" id="3.40.50.300">
    <property type="entry name" value="P-loop containing nucleotide triphosphate hydrolases"/>
    <property type="match status" value="1"/>
</dbReference>
<keyword evidence="3" id="KW-0169">Cobalamin biosynthesis</keyword>
<dbReference type="SUPFAM" id="SSF52317">
    <property type="entry name" value="Class I glutamine amidotransferase-like"/>
    <property type="match status" value="1"/>
</dbReference>
<evidence type="ECO:0000256" key="5">
    <source>
        <dbReference type="ARBA" id="ARBA00022741"/>
    </source>
</evidence>
<dbReference type="SUPFAM" id="SSF52540">
    <property type="entry name" value="P-loop containing nucleoside triphosphate hydrolases"/>
    <property type="match status" value="1"/>
</dbReference>
<keyword evidence="8" id="KW-0315">Glutamine amidotransferase</keyword>
<dbReference type="EMBL" id="CP032098">
    <property type="protein sequence ID" value="AXX92510.1"/>
    <property type="molecule type" value="Genomic_DNA"/>
</dbReference>
<evidence type="ECO:0000256" key="7">
    <source>
        <dbReference type="ARBA" id="ARBA00022842"/>
    </source>
</evidence>
<name>A0A2G1DGJ7_9BACT</name>
<comment type="pathway">
    <text evidence="2">Cofactor biosynthesis; adenosylcobalamin biosynthesis.</text>
</comment>
<dbReference type="PROSITE" id="PS51274">
    <property type="entry name" value="GATASE_COBBQ"/>
    <property type="match status" value="1"/>
</dbReference>
<keyword evidence="5" id="KW-0547">Nucleotide-binding</keyword>
<evidence type="ECO:0000256" key="6">
    <source>
        <dbReference type="ARBA" id="ARBA00022840"/>
    </source>
</evidence>